<evidence type="ECO:0000256" key="2">
    <source>
        <dbReference type="ARBA" id="ARBA00022801"/>
    </source>
</evidence>
<dbReference type="PRINTS" id="PR00502">
    <property type="entry name" value="NUDIXFAMILY"/>
</dbReference>
<dbReference type="PANTHER" id="PTHR43046:SF14">
    <property type="entry name" value="MUTT_NUDIX FAMILY PROTEIN"/>
    <property type="match status" value="1"/>
</dbReference>
<reference evidence="5 6" key="1">
    <citation type="submission" date="2017-07" db="EMBL/GenBank/DDBJ databases">
        <title>Paenibacillus herberti R33 genome sequencing and assembly.</title>
        <authorList>
            <person name="Su W."/>
        </authorList>
    </citation>
    <scope>NUCLEOTIDE SEQUENCE [LARGE SCALE GENOMIC DNA]</scope>
    <source>
        <strain evidence="5 6">R33</strain>
    </source>
</reference>
<comment type="caution">
    <text evidence="5">The sequence shown here is derived from an EMBL/GenBank/DDBJ whole genome shotgun (WGS) entry which is preliminary data.</text>
</comment>
<dbReference type="EMBL" id="NMUQ01000001">
    <property type="protein sequence ID" value="OXM15755.1"/>
    <property type="molecule type" value="Genomic_DNA"/>
</dbReference>
<dbReference type="InterPro" id="IPR015797">
    <property type="entry name" value="NUDIX_hydrolase-like_dom_sf"/>
</dbReference>
<dbReference type="GO" id="GO:0016787">
    <property type="term" value="F:hydrolase activity"/>
    <property type="evidence" value="ECO:0007669"/>
    <property type="project" value="UniProtKB-KW"/>
</dbReference>
<keyword evidence="6" id="KW-1185">Reference proteome</keyword>
<dbReference type="Gene3D" id="3.90.79.10">
    <property type="entry name" value="Nucleoside Triphosphate Pyrophosphohydrolase"/>
    <property type="match status" value="1"/>
</dbReference>
<dbReference type="InterPro" id="IPR020476">
    <property type="entry name" value="Nudix_hydrolase"/>
</dbReference>
<sequence length="160" mass="17848">MGMPTHIVAVGGVVENEQGQVLLVKTVHGGWVYPGGQVEAGENLITALAREIKEESGIEVEVLDLIGVYSNTGVYKWYDGVTDVPTKVMLDFTCKSVGGELCTSEETLETRWIEKERALDLITAAAIRTRYQAYLDFKERPGYMEYVTNPVFEIKLERTI</sequence>
<evidence type="ECO:0000256" key="3">
    <source>
        <dbReference type="RuleBase" id="RU003476"/>
    </source>
</evidence>
<evidence type="ECO:0000259" key="4">
    <source>
        <dbReference type="PROSITE" id="PS51462"/>
    </source>
</evidence>
<dbReference type="RefSeq" id="WP_089522847.1">
    <property type="nucleotide sequence ID" value="NZ_NMUQ01000001.1"/>
</dbReference>
<dbReference type="PANTHER" id="PTHR43046">
    <property type="entry name" value="GDP-MANNOSE MANNOSYL HYDROLASE"/>
    <property type="match status" value="1"/>
</dbReference>
<dbReference type="SUPFAM" id="SSF55811">
    <property type="entry name" value="Nudix"/>
    <property type="match status" value="1"/>
</dbReference>
<comment type="cofactor">
    <cofactor evidence="1">
        <name>Mg(2+)</name>
        <dbReference type="ChEBI" id="CHEBI:18420"/>
    </cofactor>
</comment>
<dbReference type="Proteomes" id="UP000215145">
    <property type="component" value="Unassembled WGS sequence"/>
</dbReference>
<dbReference type="CDD" id="cd02883">
    <property type="entry name" value="NUDIX_Hydrolase"/>
    <property type="match status" value="1"/>
</dbReference>
<organism evidence="5 6">
    <name type="scientific">Paenibacillus herberti</name>
    <dbReference type="NCBI Taxonomy" id="1619309"/>
    <lineage>
        <taxon>Bacteria</taxon>
        <taxon>Bacillati</taxon>
        <taxon>Bacillota</taxon>
        <taxon>Bacilli</taxon>
        <taxon>Bacillales</taxon>
        <taxon>Paenibacillaceae</taxon>
        <taxon>Paenibacillus</taxon>
    </lineage>
</organism>
<protein>
    <submittedName>
        <fullName evidence="5">ADP-ribose pyrophosphatase</fullName>
    </submittedName>
</protein>
<dbReference type="PROSITE" id="PS51462">
    <property type="entry name" value="NUDIX"/>
    <property type="match status" value="1"/>
</dbReference>
<proteinExistence type="inferred from homology"/>
<accession>A0A229P1E0</accession>
<gene>
    <name evidence="5" type="ORF">CGZ75_03250</name>
</gene>
<keyword evidence="2 3" id="KW-0378">Hydrolase</keyword>
<name>A0A229P1E0_9BACL</name>
<dbReference type="InterPro" id="IPR020084">
    <property type="entry name" value="NUDIX_hydrolase_CS"/>
</dbReference>
<dbReference type="InterPro" id="IPR000086">
    <property type="entry name" value="NUDIX_hydrolase_dom"/>
</dbReference>
<dbReference type="AlphaFoldDB" id="A0A229P1E0"/>
<comment type="similarity">
    <text evidence="3">Belongs to the Nudix hydrolase family.</text>
</comment>
<dbReference type="PROSITE" id="PS00893">
    <property type="entry name" value="NUDIX_BOX"/>
    <property type="match status" value="1"/>
</dbReference>
<dbReference type="OrthoDB" id="9816289at2"/>
<dbReference type="Pfam" id="PF00293">
    <property type="entry name" value="NUDIX"/>
    <property type="match status" value="1"/>
</dbReference>
<feature type="domain" description="Nudix hydrolase" evidence="4">
    <location>
        <begin position="5"/>
        <end position="139"/>
    </location>
</feature>
<evidence type="ECO:0000313" key="5">
    <source>
        <dbReference type="EMBL" id="OXM15755.1"/>
    </source>
</evidence>
<evidence type="ECO:0000256" key="1">
    <source>
        <dbReference type="ARBA" id="ARBA00001946"/>
    </source>
</evidence>
<evidence type="ECO:0000313" key="6">
    <source>
        <dbReference type="Proteomes" id="UP000215145"/>
    </source>
</evidence>